<evidence type="ECO:0000313" key="2">
    <source>
        <dbReference type="Proteomes" id="UP001305702"/>
    </source>
</evidence>
<organism evidence="1 2">
    <name type="scientific">Paenibacillus aurantius</name>
    <dbReference type="NCBI Taxonomy" id="2918900"/>
    <lineage>
        <taxon>Bacteria</taxon>
        <taxon>Bacillati</taxon>
        <taxon>Bacillota</taxon>
        <taxon>Bacilli</taxon>
        <taxon>Bacillales</taxon>
        <taxon>Paenibacillaceae</taxon>
        <taxon>Paenibacillus</taxon>
    </lineage>
</organism>
<dbReference type="AlphaFoldDB" id="A0AA96RIC1"/>
<proteinExistence type="predicted"/>
<dbReference type="RefSeq" id="WP_315605806.1">
    <property type="nucleotide sequence ID" value="NZ_CP130318.1"/>
</dbReference>
<evidence type="ECO:0000313" key="1">
    <source>
        <dbReference type="EMBL" id="WNQ12029.1"/>
    </source>
</evidence>
<dbReference type="KEGG" id="paun:MJA45_02920"/>
<dbReference type="EMBL" id="CP130318">
    <property type="protein sequence ID" value="WNQ12029.1"/>
    <property type="molecule type" value="Genomic_DNA"/>
</dbReference>
<accession>A0AA96RIC1</accession>
<reference evidence="1 2" key="1">
    <citation type="submission" date="2022-02" db="EMBL/GenBank/DDBJ databases">
        <title>Paenibacillus sp. MBLB1776 Whole Genome Shotgun Sequencing.</title>
        <authorList>
            <person name="Hwang C.Y."/>
            <person name="Cho E.-S."/>
            <person name="Seo M.-J."/>
        </authorList>
    </citation>
    <scope>NUCLEOTIDE SEQUENCE [LARGE SCALE GENOMIC DNA]</scope>
    <source>
        <strain evidence="1 2">MBLB1776</strain>
    </source>
</reference>
<name>A0AA96RIC1_9BACL</name>
<dbReference type="Proteomes" id="UP001305702">
    <property type="component" value="Chromosome"/>
</dbReference>
<gene>
    <name evidence="1" type="ORF">MJA45_02920</name>
</gene>
<keyword evidence="2" id="KW-1185">Reference proteome</keyword>
<protein>
    <submittedName>
        <fullName evidence="1">Uncharacterized protein</fullName>
    </submittedName>
</protein>
<sequence>MKQDIAEAQSPGGVELKEGQDWTIPFELTQGGFAELELNARSESDWRVTDYESVVVRIWLQEEYNQDCVLFYGSRPLEYRRLLGRLEPGRYTLRFEFQRELSSPQVTRAWIDSVRIALVPGESPMHEIYRHAPVLYGRNVYHPYESRYTDTPLLMFYFTEPLADGRAIEYQIMFSHEDEGTPTPLLMSKWGRTTDIEWVYRVELNEAGEVRKATFQGPHHMRTEFAGGTALGGHPVLQAATTNGMVDHTVTSAYRFLFPPVYAWDQMKEPRERVMDAFPFTYQVTAWEMERQYPAEKPTILNTYRLGDLRNYLYVQTAKITQDPQQKTSIDVQVKLKDGGWYSSSFGDLRQGNFRCAYDGPYAQFSTTVRLPEGTDYEDIEEICAVWLPGGEESVTVPELKALFLDEDYAPLPPIRAARAVVVTKAEPRQTMWRRGTP</sequence>